<proteinExistence type="predicted"/>
<accession>A0A9P7MZ16</accession>
<name>A0A9P7MZ16_9HYPO</name>
<dbReference type="InterPro" id="IPR027179">
    <property type="entry name" value="CMC4"/>
</dbReference>
<evidence type="ECO:0000313" key="2">
    <source>
        <dbReference type="EMBL" id="KAG5975809.1"/>
    </source>
</evidence>
<evidence type="ECO:0000313" key="3">
    <source>
        <dbReference type="Proteomes" id="UP000784919"/>
    </source>
</evidence>
<dbReference type="Proteomes" id="UP000784919">
    <property type="component" value="Unassembled WGS sequence"/>
</dbReference>
<dbReference type="Gene3D" id="1.10.287.1130">
    <property type="entry name" value="CytochromE C oxidase copper chaperone"/>
    <property type="match status" value="1"/>
</dbReference>
<dbReference type="InterPro" id="IPR009069">
    <property type="entry name" value="Cys_alpha_HP_mot_SF"/>
</dbReference>
<dbReference type="EMBL" id="SRPS01000021">
    <property type="protein sequence ID" value="KAG5975809.1"/>
    <property type="molecule type" value="Genomic_DNA"/>
</dbReference>
<sequence>MVSLQRHVNGMYFMNPQDCLARNNYDDAKCQHVIMALYECCHAFYQRHGEDARTPSCPKPDVLRLKLQHTKDGK</sequence>
<protein>
    <recommendedName>
        <fullName evidence="1">Cx9C motif-containing protein 4, mitochondrial</fullName>
    </recommendedName>
</protein>
<comment type="caution">
    <text evidence="2">The sequence shown here is derived from an EMBL/GenBank/DDBJ whole genome shotgun (WGS) entry which is preliminary data.</text>
</comment>
<dbReference type="AlphaFoldDB" id="A0A9P7MZ16"/>
<dbReference type="OrthoDB" id="13601at2759"/>
<evidence type="ECO:0000256" key="1">
    <source>
        <dbReference type="ARBA" id="ARBA00019406"/>
    </source>
</evidence>
<dbReference type="SUPFAM" id="SSF47072">
    <property type="entry name" value="Cysteine alpha-hairpin motif"/>
    <property type="match status" value="1"/>
</dbReference>
<gene>
    <name evidence="2" type="ORF">E4U56_003143</name>
</gene>
<reference evidence="2" key="1">
    <citation type="journal article" date="2020" name="bioRxiv">
        <title>Whole genome comparisons of ergot fungi reveals the divergence and evolution of species within the genus Claviceps are the result of varying mechanisms driving genome evolution and host range expansion.</title>
        <authorList>
            <person name="Wyka S.A."/>
            <person name="Mondo S.J."/>
            <person name="Liu M."/>
            <person name="Dettman J."/>
            <person name="Nalam V."/>
            <person name="Broders K.D."/>
        </authorList>
    </citation>
    <scope>NUCLEOTIDE SEQUENCE</scope>
    <source>
        <strain evidence="2">CCC 1102</strain>
    </source>
</reference>
<organism evidence="2 3">
    <name type="scientific">Claviceps arundinis</name>
    <dbReference type="NCBI Taxonomy" id="1623583"/>
    <lineage>
        <taxon>Eukaryota</taxon>
        <taxon>Fungi</taxon>
        <taxon>Dikarya</taxon>
        <taxon>Ascomycota</taxon>
        <taxon>Pezizomycotina</taxon>
        <taxon>Sordariomycetes</taxon>
        <taxon>Hypocreomycetidae</taxon>
        <taxon>Hypocreales</taxon>
        <taxon>Clavicipitaceae</taxon>
        <taxon>Claviceps</taxon>
    </lineage>
</organism>
<dbReference type="Pfam" id="PF08991">
    <property type="entry name" value="CMC4"/>
    <property type="match status" value="1"/>
</dbReference>